<name>A0A7V4XUB0_9BACT</name>
<dbReference type="GO" id="GO:0071949">
    <property type="term" value="F:FAD binding"/>
    <property type="evidence" value="ECO:0007669"/>
    <property type="project" value="InterPro"/>
</dbReference>
<reference evidence="2" key="1">
    <citation type="journal article" date="2020" name="mSystems">
        <title>Genome- and Community-Level Interaction Insights into Carbon Utilization and Element Cycling Functions of Hydrothermarchaeota in Hydrothermal Sediment.</title>
        <authorList>
            <person name="Zhou Z."/>
            <person name="Liu Y."/>
            <person name="Xu W."/>
            <person name="Pan J."/>
            <person name="Luo Z.H."/>
            <person name="Li M."/>
        </authorList>
    </citation>
    <scope>NUCLEOTIDE SEQUENCE [LARGE SCALE GENOMIC DNA]</scope>
    <source>
        <strain evidence="2">SpSt-855</strain>
    </source>
</reference>
<dbReference type="Pfam" id="PF01494">
    <property type="entry name" value="FAD_binding_3"/>
    <property type="match status" value="1"/>
</dbReference>
<dbReference type="EMBL" id="DTKL01000063">
    <property type="protein sequence ID" value="HGY95020.1"/>
    <property type="molecule type" value="Genomic_DNA"/>
</dbReference>
<evidence type="ECO:0000259" key="1">
    <source>
        <dbReference type="Pfam" id="PF01494"/>
    </source>
</evidence>
<gene>
    <name evidence="2" type="ORF">ENW50_10130</name>
</gene>
<dbReference type="PRINTS" id="PR00420">
    <property type="entry name" value="RNGMNOXGNASE"/>
</dbReference>
<proteinExistence type="predicted"/>
<evidence type="ECO:0000313" key="2">
    <source>
        <dbReference type="EMBL" id="HGY95020.1"/>
    </source>
</evidence>
<comment type="caution">
    <text evidence="2">The sequence shown here is derived from an EMBL/GenBank/DDBJ whole genome shotgun (WGS) entry which is preliminary data.</text>
</comment>
<dbReference type="AlphaFoldDB" id="A0A7V4XUB0"/>
<dbReference type="SUPFAM" id="SSF51905">
    <property type="entry name" value="FAD/NAD(P)-binding domain"/>
    <property type="match status" value="1"/>
</dbReference>
<dbReference type="InterPro" id="IPR002938">
    <property type="entry name" value="FAD-bd"/>
</dbReference>
<dbReference type="InterPro" id="IPR050407">
    <property type="entry name" value="Geranylgeranyl_reductase"/>
</dbReference>
<dbReference type="Gene3D" id="3.50.50.60">
    <property type="entry name" value="FAD/NAD(P)-binding domain"/>
    <property type="match status" value="1"/>
</dbReference>
<accession>A0A7V4XUB0</accession>
<feature type="domain" description="FAD-binding" evidence="1">
    <location>
        <begin position="32"/>
        <end position="317"/>
    </location>
</feature>
<sequence length="400" mass="43711">MTPRGAHERPPSGGRLKRQEMLVSAFSSVVCTDVLVIGGGPAGLAAAIALRQQGIGVTVVEARAASIDKACGEGLMPEALTALERLGIWLDTRDGVPFRGIHFEDLNTHVEAAFPSKPGLGVRRLRLHERLRARAEEAGAHLLWETRCQLAGPQSALVNGEEIRFRVLVGADGQASQVRAWAGLDACRVDRVRYGFRRHYRMEPWTDRVEVHWAERGQLYITPVAEDCVCVAFVGREPMREDEPWQPHFPRVAERIGNAAECSVPRGSLSATRVLREVERGSSVALVGDAAGSVDAVTGEGLAGCFQQAEALAAAIARGDLESYARAHRAISRLPHRMAELLLLMDRYPALQQRALVALALRPHLFEELLAVHVGERGLPRFALERGPQLCWGLMTASSF</sequence>
<dbReference type="InterPro" id="IPR036188">
    <property type="entry name" value="FAD/NAD-bd_sf"/>
</dbReference>
<organism evidence="2">
    <name type="scientific">Acidobacterium capsulatum</name>
    <dbReference type="NCBI Taxonomy" id="33075"/>
    <lineage>
        <taxon>Bacteria</taxon>
        <taxon>Pseudomonadati</taxon>
        <taxon>Acidobacteriota</taxon>
        <taxon>Terriglobia</taxon>
        <taxon>Terriglobales</taxon>
        <taxon>Acidobacteriaceae</taxon>
        <taxon>Acidobacterium</taxon>
    </lineage>
</organism>
<protein>
    <submittedName>
        <fullName evidence="2">FAD-binding protein</fullName>
    </submittedName>
</protein>
<dbReference type="PANTHER" id="PTHR42685:SF19">
    <property type="entry name" value="POSSIBLE OXIDOREDUCTASE"/>
    <property type="match status" value="1"/>
</dbReference>
<dbReference type="PANTHER" id="PTHR42685">
    <property type="entry name" value="GERANYLGERANYL DIPHOSPHATE REDUCTASE"/>
    <property type="match status" value="1"/>
</dbReference>